<dbReference type="GO" id="GO:0004190">
    <property type="term" value="F:aspartic-type endopeptidase activity"/>
    <property type="evidence" value="ECO:0007669"/>
    <property type="project" value="UniProtKB-EC"/>
</dbReference>
<evidence type="ECO:0000313" key="5">
    <source>
        <dbReference type="EMBL" id="NYE96531.1"/>
    </source>
</evidence>
<keyword evidence="5" id="KW-0489">Methyltransferase</keyword>
<feature type="transmembrane region" description="Helical" evidence="3">
    <location>
        <begin position="47"/>
        <end position="65"/>
    </location>
</feature>
<dbReference type="PANTHER" id="PTHR30487:SF0">
    <property type="entry name" value="PREPILIN LEADER PEPTIDASE_N-METHYLTRANSFERASE-RELATED"/>
    <property type="match status" value="1"/>
</dbReference>
<gene>
    <name evidence="5" type="ORF">FHU41_002781</name>
</gene>
<dbReference type="Gene3D" id="1.20.120.1220">
    <property type="match status" value="1"/>
</dbReference>
<dbReference type="GO" id="GO:0008168">
    <property type="term" value="F:methyltransferase activity"/>
    <property type="evidence" value="ECO:0007669"/>
    <property type="project" value="UniProtKB-KW"/>
</dbReference>
<organism evidence="5 6">
    <name type="scientific">Psychromicrobium silvestre</name>
    <dbReference type="NCBI Taxonomy" id="1645614"/>
    <lineage>
        <taxon>Bacteria</taxon>
        <taxon>Bacillati</taxon>
        <taxon>Actinomycetota</taxon>
        <taxon>Actinomycetes</taxon>
        <taxon>Micrococcales</taxon>
        <taxon>Micrococcaceae</taxon>
        <taxon>Psychromicrobium</taxon>
    </lineage>
</organism>
<feature type="transmembrane region" description="Helical" evidence="3">
    <location>
        <begin position="149"/>
        <end position="166"/>
    </location>
</feature>
<evidence type="ECO:0000256" key="2">
    <source>
        <dbReference type="RuleBase" id="RU003793"/>
    </source>
</evidence>
<comment type="caution">
    <text evidence="5">The sequence shown here is derived from an EMBL/GenBank/DDBJ whole genome shotgun (WGS) entry which is preliminary data.</text>
</comment>
<dbReference type="EC" id="3.4.23.43" evidence="5"/>
<dbReference type="Proteomes" id="UP000521748">
    <property type="component" value="Unassembled WGS sequence"/>
</dbReference>
<keyword evidence="3" id="KW-0472">Membrane</keyword>
<keyword evidence="3" id="KW-1133">Transmembrane helix</keyword>
<feature type="transmembrane region" description="Helical" evidence="3">
    <location>
        <begin position="120"/>
        <end position="140"/>
    </location>
</feature>
<proteinExistence type="inferred from homology"/>
<dbReference type="PROSITE" id="PS51257">
    <property type="entry name" value="PROKAR_LIPOPROTEIN"/>
    <property type="match status" value="1"/>
</dbReference>
<dbReference type="InterPro" id="IPR000045">
    <property type="entry name" value="Prepilin_IV_endopep_pep"/>
</dbReference>
<dbReference type="GO" id="GO:0005886">
    <property type="term" value="C:plasma membrane"/>
    <property type="evidence" value="ECO:0007669"/>
    <property type="project" value="TreeGrafter"/>
</dbReference>
<dbReference type="InterPro" id="IPR050882">
    <property type="entry name" value="Prepilin_peptidase/N-MTase"/>
</dbReference>
<accession>A0A7Y9S909</accession>
<keyword evidence="5" id="KW-0378">Hydrolase</keyword>
<keyword evidence="6" id="KW-1185">Reference proteome</keyword>
<feature type="transmembrane region" description="Helical" evidence="3">
    <location>
        <begin position="71"/>
        <end position="89"/>
    </location>
</feature>
<dbReference type="PRINTS" id="PR00864">
    <property type="entry name" value="PREPILNPTASE"/>
</dbReference>
<dbReference type="EMBL" id="JACBYQ010000002">
    <property type="protein sequence ID" value="NYE96531.1"/>
    <property type="molecule type" value="Genomic_DNA"/>
</dbReference>
<protein>
    <submittedName>
        <fullName evidence="5">Leader peptidase (Prepilin peptidase)/N-methyltransferase</fullName>
        <ecNumber evidence="5">2.1.1.-</ecNumber>
        <ecNumber evidence="5">3.4.23.43</ecNumber>
    </submittedName>
</protein>
<evidence type="ECO:0000313" key="6">
    <source>
        <dbReference type="Proteomes" id="UP000521748"/>
    </source>
</evidence>
<dbReference type="GO" id="GO:0032259">
    <property type="term" value="P:methylation"/>
    <property type="evidence" value="ECO:0007669"/>
    <property type="project" value="UniProtKB-KW"/>
</dbReference>
<dbReference type="InterPro" id="IPR014032">
    <property type="entry name" value="Peptidase_A24A_bac"/>
</dbReference>
<reference evidence="5 6" key="1">
    <citation type="submission" date="2020-07" db="EMBL/GenBank/DDBJ databases">
        <title>Sequencing the genomes of 1000 actinobacteria strains.</title>
        <authorList>
            <person name="Klenk H.-P."/>
        </authorList>
    </citation>
    <scope>NUCLEOTIDE SEQUENCE [LARGE SCALE GENOMIC DNA]</scope>
    <source>
        <strain evidence="5 6">DSM 102047</strain>
    </source>
</reference>
<keyword evidence="3" id="KW-0812">Transmembrane</keyword>
<comment type="similarity">
    <text evidence="1 2">Belongs to the peptidase A24 family.</text>
</comment>
<dbReference type="EC" id="2.1.1.-" evidence="5"/>
<feature type="domain" description="Prepilin type IV endopeptidase peptidase" evidence="4">
    <location>
        <begin position="26"/>
        <end position="136"/>
    </location>
</feature>
<dbReference type="Pfam" id="PF01478">
    <property type="entry name" value="Peptidase_A24"/>
    <property type="match status" value="1"/>
</dbReference>
<dbReference type="AlphaFoldDB" id="A0A7Y9S909"/>
<dbReference type="RefSeq" id="WP_179390176.1">
    <property type="nucleotide sequence ID" value="NZ_JACBYQ010000002.1"/>
</dbReference>
<evidence type="ECO:0000259" key="4">
    <source>
        <dbReference type="Pfam" id="PF01478"/>
    </source>
</evidence>
<name>A0A7Y9S909_9MICC</name>
<sequence>MISRLAALAQQQWPGFLVLAVACTGLLVVSLWLSVIDLRSRLLPNRIVYPSVLIAVVLLELVALISGDGEAVLRVPLAAMVLSAAYLLLRLLSPQGMGWGDVKLALLLGSYLGLLGWLELLYSVLATFLLGGSYALYLVLSHRGNRKSGIAFGPFMFAGTFAALMLPV</sequence>
<dbReference type="PANTHER" id="PTHR30487">
    <property type="entry name" value="TYPE 4 PREPILIN-LIKE PROTEINS LEADER PEPTIDE-PROCESSING ENZYME"/>
    <property type="match status" value="1"/>
</dbReference>
<evidence type="ECO:0000256" key="3">
    <source>
        <dbReference type="SAM" id="Phobius"/>
    </source>
</evidence>
<feature type="transmembrane region" description="Helical" evidence="3">
    <location>
        <begin position="12"/>
        <end position="35"/>
    </location>
</feature>
<keyword evidence="5" id="KW-0808">Transferase</keyword>
<dbReference type="GO" id="GO:0006465">
    <property type="term" value="P:signal peptide processing"/>
    <property type="evidence" value="ECO:0007669"/>
    <property type="project" value="TreeGrafter"/>
</dbReference>
<evidence type="ECO:0000256" key="1">
    <source>
        <dbReference type="ARBA" id="ARBA00005801"/>
    </source>
</evidence>